<dbReference type="Proteomes" id="UP001589627">
    <property type="component" value="Unassembled WGS sequence"/>
</dbReference>
<dbReference type="CDD" id="cd05233">
    <property type="entry name" value="SDR_c"/>
    <property type="match status" value="1"/>
</dbReference>
<dbReference type="RefSeq" id="WP_378205526.1">
    <property type="nucleotide sequence ID" value="NZ_JBHLZP010000169.1"/>
</dbReference>
<sequence>MTISLNGHTALVTGAGRGIGRATALELAKAGARVALVARSRDELTAGADLIRELGGTALPITADVADPDQLAESVARARDELGSVDILINNAAVVWPLGPSTEIDPARWAAAIAINVVAVASLTFALLPTMLGQRWGRIVNVSSGIVSRPASMIGGNAYVTGKAALEAHTLNLAAELAGSGVTVNAFRPGSVDTAMQAWIRGQDPDRIGAALHRRFSRSHAEGTLITPEQSAGSLLERLPSEATGQIWDVADPLPRSDA</sequence>
<evidence type="ECO:0000313" key="4">
    <source>
        <dbReference type="EMBL" id="MFB9834955.1"/>
    </source>
</evidence>
<dbReference type="PANTHER" id="PTHR42879">
    <property type="entry name" value="3-OXOACYL-(ACYL-CARRIER-PROTEIN) REDUCTASE"/>
    <property type="match status" value="1"/>
</dbReference>
<dbReference type="PANTHER" id="PTHR42879:SF2">
    <property type="entry name" value="3-OXOACYL-[ACYL-CARRIER-PROTEIN] REDUCTASE FABG"/>
    <property type="match status" value="1"/>
</dbReference>
<dbReference type="GO" id="GO:0016491">
    <property type="term" value="F:oxidoreductase activity"/>
    <property type="evidence" value="ECO:0007669"/>
    <property type="project" value="UniProtKB-KW"/>
</dbReference>
<evidence type="ECO:0000259" key="3">
    <source>
        <dbReference type="SMART" id="SM00822"/>
    </source>
</evidence>
<dbReference type="PRINTS" id="PR00080">
    <property type="entry name" value="SDRFAMILY"/>
</dbReference>
<dbReference type="Gene3D" id="3.40.50.720">
    <property type="entry name" value="NAD(P)-binding Rossmann-like Domain"/>
    <property type="match status" value="1"/>
</dbReference>
<evidence type="ECO:0000256" key="2">
    <source>
        <dbReference type="RuleBase" id="RU000363"/>
    </source>
</evidence>
<dbReference type="PRINTS" id="PR00081">
    <property type="entry name" value="GDHRDH"/>
</dbReference>
<dbReference type="SMART" id="SM00822">
    <property type="entry name" value="PKS_KR"/>
    <property type="match status" value="1"/>
</dbReference>
<dbReference type="SUPFAM" id="SSF51735">
    <property type="entry name" value="NAD(P)-binding Rossmann-fold domains"/>
    <property type="match status" value="1"/>
</dbReference>
<comment type="caution">
    <text evidence="4">The sequence shown here is derived from an EMBL/GenBank/DDBJ whole genome shotgun (WGS) entry which is preliminary data.</text>
</comment>
<accession>A0ABV5YIT4</accession>
<keyword evidence="5" id="KW-1185">Reference proteome</keyword>
<dbReference type="InterPro" id="IPR002347">
    <property type="entry name" value="SDR_fam"/>
</dbReference>
<evidence type="ECO:0000313" key="5">
    <source>
        <dbReference type="Proteomes" id="UP001589627"/>
    </source>
</evidence>
<evidence type="ECO:0000256" key="1">
    <source>
        <dbReference type="ARBA" id="ARBA00006484"/>
    </source>
</evidence>
<dbReference type="InterPro" id="IPR057326">
    <property type="entry name" value="KR_dom"/>
</dbReference>
<dbReference type="InterPro" id="IPR050259">
    <property type="entry name" value="SDR"/>
</dbReference>
<comment type="similarity">
    <text evidence="1 2">Belongs to the short-chain dehydrogenases/reductases (SDR) family.</text>
</comment>
<dbReference type="EMBL" id="JBHLZP010000169">
    <property type="protein sequence ID" value="MFB9834955.1"/>
    <property type="molecule type" value="Genomic_DNA"/>
</dbReference>
<feature type="domain" description="Ketoreductase" evidence="3">
    <location>
        <begin position="8"/>
        <end position="190"/>
    </location>
</feature>
<proteinExistence type="inferred from homology"/>
<dbReference type="Pfam" id="PF00106">
    <property type="entry name" value="adh_short"/>
    <property type="match status" value="1"/>
</dbReference>
<dbReference type="EC" id="1.1.1.-" evidence="4"/>
<gene>
    <name evidence="4" type="ORF">ACFFNX_22475</name>
</gene>
<keyword evidence="4" id="KW-0560">Oxidoreductase</keyword>
<dbReference type="InterPro" id="IPR036291">
    <property type="entry name" value="NAD(P)-bd_dom_sf"/>
</dbReference>
<name>A0ABV5YIT4_9ACTN</name>
<protein>
    <submittedName>
        <fullName evidence="4">SDR family NAD(P)-dependent oxidoreductase</fullName>
        <ecNumber evidence="4">1.1.1.-</ecNumber>
    </submittedName>
</protein>
<reference evidence="4 5" key="1">
    <citation type="submission" date="2024-09" db="EMBL/GenBank/DDBJ databases">
        <authorList>
            <person name="Sun Q."/>
            <person name="Mori K."/>
        </authorList>
    </citation>
    <scope>NUCLEOTIDE SEQUENCE [LARGE SCALE GENOMIC DNA]</scope>
    <source>
        <strain evidence="4 5">TBRC 0563</strain>
    </source>
</reference>
<organism evidence="4 5">
    <name type="scientific">Actinoallomurus acaciae</name>
    <dbReference type="NCBI Taxonomy" id="502577"/>
    <lineage>
        <taxon>Bacteria</taxon>
        <taxon>Bacillati</taxon>
        <taxon>Actinomycetota</taxon>
        <taxon>Actinomycetes</taxon>
        <taxon>Streptosporangiales</taxon>
        <taxon>Thermomonosporaceae</taxon>
        <taxon>Actinoallomurus</taxon>
    </lineage>
</organism>